<dbReference type="PANTHER" id="PTHR47706">
    <property type="entry name" value="NMRA-LIKE FAMILY PROTEIN"/>
    <property type="match status" value="1"/>
</dbReference>
<evidence type="ECO:0000313" key="5">
    <source>
        <dbReference type="Proteomes" id="UP001056012"/>
    </source>
</evidence>
<dbReference type="Pfam" id="PF05368">
    <property type="entry name" value="NmrA"/>
    <property type="match status" value="1"/>
</dbReference>
<evidence type="ECO:0000259" key="3">
    <source>
        <dbReference type="Pfam" id="PF05368"/>
    </source>
</evidence>
<dbReference type="GO" id="GO:0016491">
    <property type="term" value="F:oxidoreductase activity"/>
    <property type="evidence" value="ECO:0007669"/>
    <property type="project" value="UniProtKB-KW"/>
</dbReference>
<dbReference type="Proteomes" id="UP001056012">
    <property type="component" value="Chromosome 3"/>
</dbReference>
<accession>A0A9Q9DRX0</accession>
<dbReference type="InterPro" id="IPR008030">
    <property type="entry name" value="NmrA-like"/>
</dbReference>
<protein>
    <recommendedName>
        <fullName evidence="3">NmrA-like domain-containing protein</fullName>
    </recommendedName>
</protein>
<dbReference type="Gene3D" id="3.90.25.10">
    <property type="entry name" value="UDP-galactose 4-epimerase, domain 1"/>
    <property type="match status" value="1"/>
</dbReference>
<dbReference type="Gene3D" id="3.40.50.720">
    <property type="entry name" value="NAD(P)-binding Rossmann-like Domain"/>
    <property type="match status" value="1"/>
</dbReference>
<keyword evidence="2" id="KW-0560">Oxidoreductase</keyword>
<dbReference type="OrthoDB" id="9984533at2759"/>
<feature type="domain" description="NmrA-like" evidence="3">
    <location>
        <begin position="21"/>
        <end position="245"/>
    </location>
</feature>
<sequence length="313" mass="33630">MAITKVAVVGWLGPSPADTCIQASGNYGKVITTELVKAGFDVTAVSRATSTSKSPEGVSSTLKIDYDSPDALRDAFSGQDAVVCVINGYAYEVQNKLVDAAVAAGVQRFIPSEFGTHSENSRFKSSPFAMFLSTRVAALEYIKSKAESSSGTTWTGIATGMATDFGLDFGTLGFDKSTKTATIFDSGNKGMEAITPRGMGRAIAAVLKNPEQTVNRYIQLSEFYFTQNEILGYVEELTGTKWNIKHAKTADEAIASGEAMKKGDMINAFISAIRVYLMDDSSEPAITPESFFNDSVGFPRANVKELLRTWLSS</sequence>
<organism evidence="4 5">
    <name type="scientific">Curvularia clavata</name>
    <dbReference type="NCBI Taxonomy" id="95742"/>
    <lineage>
        <taxon>Eukaryota</taxon>
        <taxon>Fungi</taxon>
        <taxon>Dikarya</taxon>
        <taxon>Ascomycota</taxon>
        <taxon>Pezizomycotina</taxon>
        <taxon>Dothideomycetes</taxon>
        <taxon>Pleosporomycetidae</taxon>
        <taxon>Pleosporales</taxon>
        <taxon>Pleosporineae</taxon>
        <taxon>Pleosporaceae</taxon>
        <taxon>Curvularia</taxon>
    </lineage>
</organism>
<reference evidence="4" key="1">
    <citation type="submission" date="2021-12" db="EMBL/GenBank/DDBJ databases">
        <title>Curvularia clavata genome.</title>
        <authorList>
            <person name="Cao Y."/>
        </authorList>
    </citation>
    <scope>NUCLEOTIDE SEQUENCE</scope>
    <source>
        <strain evidence="4">Yc1106</strain>
    </source>
</reference>
<dbReference type="InterPro" id="IPR051609">
    <property type="entry name" value="NmrA/Isoflavone_reductase-like"/>
</dbReference>
<gene>
    <name evidence="4" type="ORF">yc1106_05267</name>
</gene>
<dbReference type="EMBL" id="CP089276">
    <property type="protein sequence ID" value="USP77993.1"/>
    <property type="molecule type" value="Genomic_DNA"/>
</dbReference>
<dbReference type="VEuPathDB" id="FungiDB:yc1106_05267"/>
<name>A0A9Q9DRX0_CURCL</name>
<evidence type="ECO:0000256" key="2">
    <source>
        <dbReference type="ARBA" id="ARBA00023002"/>
    </source>
</evidence>
<dbReference type="AlphaFoldDB" id="A0A9Q9DRX0"/>
<dbReference type="CDD" id="cd05259">
    <property type="entry name" value="PCBER_SDR_a"/>
    <property type="match status" value="1"/>
</dbReference>
<keyword evidence="5" id="KW-1185">Reference proteome</keyword>
<dbReference type="InterPro" id="IPR045312">
    <property type="entry name" value="PCBER-like"/>
</dbReference>
<dbReference type="SUPFAM" id="SSF51735">
    <property type="entry name" value="NAD(P)-binding Rossmann-fold domains"/>
    <property type="match status" value="1"/>
</dbReference>
<dbReference type="PANTHER" id="PTHR47706:SF9">
    <property type="entry name" value="NMRA-LIKE DOMAIN-CONTAINING PROTEIN-RELATED"/>
    <property type="match status" value="1"/>
</dbReference>
<evidence type="ECO:0000313" key="4">
    <source>
        <dbReference type="EMBL" id="USP77993.1"/>
    </source>
</evidence>
<dbReference type="InterPro" id="IPR036291">
    <property type="entry name" value="NAD(P)-bd_dom_sf"/>
</dbReference>
<evidence type="ECO:0000256" key="1">
    <source>
        <dbReference type="ARBA" id="ARBA00022857"/>
    </source>
</evidence>
<keyword evidence="1" id="KW-0521">NADP</keyword>
<proteinExistence type="predicted"/>